<dbReference type="AlphaFoldDB" id="A0A9Q9AMM9"/>
<dbReference type="SUPFAM" id="SSF88697">
    <property type="entry name" value="PUA domain-like"/>
    <property type="match status" value="1"/>
</dbReference>
<protein>
    <submittedName>
        <fullName evidence="2">PUA-like superfamily, SRA-YDG superfamily protein</fullName>
    </submittedName>
</protein>
<name>A0A9Q9AMM9_9PEZI</name>
<accession>A0A9Q9AMM9</accession>
<feature type="region of interest" description="Disordered" evidence="1">
    <location>
        <begin position="370"/>
        <end position="427"/>
    </location>
</feature>
<organism evidence="2 3">
    <name type="scientific">Septoria linicola</name>
    <dbReference type="NCBI Taxonomy" id="215465"/>
    <lineage>
        <taxon>Eukaryota</taxon>
        <taxon>Fungi</taxon>
        <taxon>Dikarya</taxon>
        <taxon>Ascomycota</taxon>
        <taxon>Pezizomycotina</taxon>
        <taxon>Dothideomycetes</taxon>
        <taxon>Dothideomycetidae</taxon>
        <taxon>Mycosphaerellales</taxon>
        <taxon>Mycosphaerellaceae</taxon>
        <taxon>Septoria</taxon>
    </lineage>
</organism>
<dbReference type="InterPro" id="IPR015947">
    <property type="entry name" value="PUA-like_sf"/>
</dbReference>
<feature type="region of interest" description="Disordered" evidence="1">
    <location>
        <begin position="341"/>
        <end position="360"/>
    </location>
</feature>
<dbReference type="Proteomes" id="UP001056384">
    <property type="component" value="Chromosome 2"/>
</dbReference>
<proteinExistence type="predicted"/>
<dbReference type="EMBL" id="CP099419">
    <property type="protein sequence ID" value="USW49225.1"/>
    <property type="molecule type" value="Genomic_DNA"/>
</dbReference>
<evidence type="ECO:0000313" key="3">
    <source>
        <dbReference type="Proteomes" id="UP001056384"/>
    </source>
</evidence>
<gene>
    <name evidence="2" type="ORF">Slin15195_G025440</name>
</gene>
<dbReference type="InterPro" id="IPR036987">
    <property type="entry name" value="SRA-YDG_sf"/>
</dbReference>
<feature type="compositionally biased region" description="Basic and acidic residues" evidence="1">
    <location>
        <begin position="341"/>
        <end position="351"/>
    </location>
</feature>
<keyword evidence="3" id="KW-1185">Reference proteome</keyword>
<feature type="compositionally biased region" description="Polar residues" evidence="1">
    <location>
        <begin position="411"/>
        <end position="420"/>
    </location>
</feature>
<evidence type="ECO:0000256" key="1">
    <source>
        <dbReference type="SAM" id="MobiDB-lite"/>
    </source>
</evidence>
<dbReference type="Gene3D" id="2.30.280.10">
    <property type="entry name" value="SRA-YDG"/>
    <property type="match status" value="1"/>
</dbReference>
<evidence type="ECO:0000313" key="2">
    <source>
        <dbReference type="EMBL" id="USW49225.1"/>
    </source>
</evidence>
<sequence>MGTLRPNGTFNRNLKQDNEISSKGAIASSTVETNNSIAREQLRGQARWIRDVLDPQVARDGQDALHSDDLLTMDEILRELLESNIDREDILYSRIHLAVSMVAGLATRWPRKLIEKCDLLKEVWSERFGRLQDILLYEPGGRLHGICKPEDVDKEKLVVKWLKTPGVRLSPMVARKAGHLGFEPGDWWISPLFAYRDGIIDSGSSEGGIVCDGEAAYAVVMTGGDEVFGGDGETIRYRARSNDPGRYRLSAASIESRHPIRILRSHTLNSMWKPRTGLRYEGLYKITGWSVKHNTRTNEVDFVVKFRRLPAQAAFETVLARPWTEEVEDYREYKRLRDLKRSKSKENKKSDTVNPVPVIDGMLHLRRAGVPSLEGDDQPSCNSSSESECYGESAGSGPPLPARCSRHDSVQQEGESSQHPEQLARSAYWIRRTSSSVSVQTVCHRQRTPSEAEIAAQLAVASWDQR</sequence>
<reference evidence="2" key="1">
    <citation type="submission" date="2022-06" db="EMBL/GenBank/DDBJ databases">
        <title>Complete genome sequences of two strains of the flax pathogen Septoria linicola.</title>
        <authorList>
            <person name="Lapalu N."/>
            <person name="Simon A."/>
            <person name="Demenou B."/>
            <person name="Paumier D."/>
            <person name="Guillot M.-P."/>
            <person name="Gout L."/>
            <person name="Valade R."/>
        </authorList>
    </citation>
    <scope>NUCLEOTIDE SEQUENCE</scope>
    <source>
        <strain evidence="2">SE15195</strain>
    </source>
</reference>